<dbReference type="Gene3D" id="1.20.1250.20">
    <property type="entry name" value="MFS general substrate transporter like domains"/>
    <property type="match status" value="1"/>
</dbReference>
<feature type="transmembrane region" description="Helical" evidence="5">
    <location>
        <begin position="290"/>
        <end position="309"/>
    </location>
</feature>
<keyword evidence="2 5" id="KW-1133">Transmembrane helix</keyword>
<evidence type="ECO:0000256" key="3">
    <source>
        <dbReference type="ARBA" id="ARBA00023136"/>
    </source>
</evidence>
<dbReference type="SUPFAM" id="SSF103473">
    <property type="entry name" value="MFS general substrate transporter"/>
    <property type="match status" value="1"/>
</dbReference>
<dbReference type="AlphaFoldDB" id="B1M7T4"/>
<feature type="transmembrane region" description="Helical" evidence="5">
    <location>
        <begin position="57"/>
        <end position="78"/>
    </location>
</feature>
<feature type="compositionally biased region" description="Low complexity" evidence="4">
    <location>
        <begin position="1"/>
        <end position="12"/>
    </location>
</feature>
<evidence type="ECO:0000256" key="5">
    <source>
        <dbReference type="SAM" id="Phobius"/>
    </source>
</evidence>
<feature type="transmembrane region" description="Helical" evidence="5">
    <location>
        <begin position="90"/>
        <end position="108"/>
    </location>
</feature>
<evidence type="ECO:0000256" key="2">
    <source>
        <dbReference type="ARBA" id="ARBA00022989"/>
    </source>
</evidence>
<dbReference type="eggNOG" id="COG2814">
    <property type="taxonomic scope" value="Bacteria"/>
</dbReference>
<dbReference type="OrthoDB" id="7200137at2"/>
<dbReference type="STRING" id="426355.Mrad2831_3257"/>
<feature type="domain" description="Major facilitator superfamily (MFS) profile" evidence="6">
    <location>
        <begin position="24"/>
        <end position="407"/>
    </location>
</feature>
<dbReference type="InterPro" id="IPR036259">
    <property type="entry name" value="MFS_trans_sf"/>
</dbReference>
<sequence>MPGAPSARSSEPPEVPPRPTLAGNTALGVTQIVLWGGTFFLTAVVSDPVVAETGWPQAMVVGALSLAIFVSGLPAPFVGRLIRRHGGRPVLVAGATIIAAGLVLMAVAQTLPVFLLAWVVAGLGMSAALYDPLFAAIGQAYGPAARGAMTQIAISSGLAVSLCWPATRFLVDHVGWRGACLTYAILSVALVAPLFAWALPARSRAAAGPTPPRPAGPAGSAEAARLPAERLLAVTFTMAAMIMTAASVQLLNLLQTLGVGGTAAVALTGLIGPAQVGVRVVELAFGRRAHPAWSLLLSSASVGLGLLLLATLPSLAWLAMLLYGAGNGMRTVVRGTLPLALYGQREYAAAMGRLARLPLLGQAVTPLACGYIAERFGLMPLLDVMLAVAAINLGLSLWVFGFAMRRPNEQA</sequence>
<feature type="transmembrane region" description="Helical" evidence="5">
    <location>
        <begin position="114"/>
        <end position="137"/>
    </location>
</feature>
<dbReference type="InterPro" id="IPR011701">
    <property type="entry name" value="MFS"/>
</dbReference>
<keyword evidence="3 5" id="KW-0472">Membrane</keyword>
<feature type="transmembrane region" description="Helical" evidence="5">
    <location>
        <begin position="149"/>
        <end position="170"/>
    </location>
</feature>
<dbReference type="KEGG" id="mrd:Mrad2831_3257"/>
<dbReference type="RefSeq" id="WP_012320201.1">
    <property type="nucleotide sequence ID" value="NC_010505.1"/>
</dbReference>
<dbReference type="GO" id="GO:0022857">
    <property type="term" value="F:transmembrane transporter activity"/>
    <property type="evidence" value="ECO:0007669"/>
    <property type="project" value="InterPro"/>
</dbReference>
<feature type="transmembrane region" description="Helical" evidence="5">
    <location>
        <begin position="385"/>
        <end position="404"/>
    </location>
</feature>
<feature type="transmembrane region" description="Helical" evidence="5">
    <location>
        <begin position="231"/>
        <end position="251"/>
    </location>
</feature>
<proteinExistence type="predicted"/>
<feature type="transmembrane region" description="Helical" evidence="5">
    <location>
        <begin position="21"/>
        <end position="45"/>
    </location>
</feature>
<dbReference type="PROSITE" id="PS50850">
    <property type="entry name" value="MFS"/>
    <property type="match status" value="1"/>
</dbReference>
<feature type="transmembrane region" description="Helical" evidence="5">
    <location>
        <begin position="257"/>
        <end position="278"/>
    </location>
</feature>
<organism evidence="7 8">
    <name type="scientific">Methylobacterium radiotolerans (strain ATCC 27329 / DSM 1819 / JCM 2831 / NBRC 15690 / NCIMB 10815 / 0-1)</name>
    <dbReference type="NCBI Taxonomy" id="426355"/>
    <lineage>
        <taxon>Bacteria</taxon>
        <taxon>Pseudomonadati</taxon>
        <taxon>Pseudomonadota</taxon>
        <taxon>Alphaproteobacteria</taxon>
        <taxon>Hyphomicrobiales</taxon>
        <taxon>Methylobacteriaceae</taxon>
        <taxon>Methylobacterium</taxon>
    </lineage>
</organism>
<evidence type="ECO:0000313" key="7">
    <source>
        <dbReference type="EMBL" id="ACB25237.1"/>
    </source>
</evidence>
<dbReference type="PANTHER" id="PTHR11360:SF308">
    <property type="entry name" value="BLL3089 PROTEIN"/>
    <property type="match status" value="1"/>
</dbReference>
<dbReference type="PANTHER" id="PTHR11360">
    <property type="entry name" value="MONOCARBOXYLATE TRANSPORTER"/>
    <property type="match status" value="1"/>
</dbReference>
<keyword evidence="1 5" id="KW-0812">Transmembrane</keyword>
<dbReference type="Pfam" id="PF07690">
    <property type="entry name" value="MFS_1"/>
    <property type="match status" value="1"/>
</dbReference>
<dbReference type="EMBL" id="CP001001">
    <property type="protein sequence ID" value="ACB25237.1"/>
    <property type="molecule type" value="Genomic_DNA"/>
</dbReference>
<reference evidence="7 8" key="1">
    <citation type="submission" date="2008-03" db="EMBL/GenBank/DDBJ databases">
        <title>Complete sequence of chromosome of Methylobacterium radiotolerans JCM 2831.</title>
        <authorList>
            <consortium name="US DOE Joint Genome Institute"/>
            <person name="Copeland A."/>
            <person name="Lucas S."/>
            <person name="Lapidus A."/>
            <person name="Glavina del Rio T."/>
            <person name="Dalin E."/>
            <person name="Tice H."/>
            <person name="Bruce D."/>
            <person name="Goodwin L."/>
            <person name="Pitluck S."/>
            <person name="Kiss H."/>
            <person name="Brettin T."/>
            <person name="Detter J.C."/>
            <person name="Han C."/>
            <person name="Kuske C.R."/>
            <person name="Schmutz J."/>
            <person name="Larimer F."/>
            <person name="Land M."/>
            <person name="Hauser L."/>
            <person name="Kyrpides N."/>
            <person name="Mikhailova N."/>
            <person name="Marx C.J."/>
            <person name="Richardson P."/>
        </authorList>
    </citation>
    <scope>NUCLEOTIDE SEQUENCE [LARGE SCALE GENOMIC DNA]</scope>
    <source>
        <strain evidence="8">ATCC 27329 / DSM 1819 / JCM 2831 / NBRC 15690 / NCIMB 10815 / 0-1</strain>
    </source>
</reference>
<dbReference type="InterPro" id="IPR050327">
    <property type="entry name" value="Proton-linked_MCT"/>
</dbReference>
<evidence type="ECO:0000256" key="4">
    <source>
        <dbReference type="SAM" id="MobiDB-lite"/>
    </source>
</evidence>
<dbReference type="HOGENOM" id="CLU_001265_59_0_5"/>
<name>B1M7T4_METRJ</name>
<dbReference type="Proteomes" id="UP000006589">
    <property type="component" value="Chromosome"/>
</dbReference>
<evidence type="ECO:0000256" key="1">
    <source>
        <dbReference type="ARBA" id="ARBA00022692"/>
    </source>
</evidence>
<evidence type="ECO:0000313" key="8">
    <source>
        <dbReference type="Proteomes" id="UP000006589"/>
    </source>
</evidence>
<gene>
    <name evidence="7" type="ordered locus">Mrad2831_3257</name>
</gene>
<feature type="region of interest" description="Disordered" evidence="4">
    <location>
        <begin position="1"/>
        <end position="22"/>
    </location>
</feature>
<dbReference type="InterPro" id="IPR020846">
    <property type="entry name" value="MFS_dom"/>
</dbReference>
<protein>
    <submittedName>
        <fullName evidence="7">Major facilitator superfamily MFS_1</fullName>
    </submittedName>
</protein>
<feature type="transmembrane region" description="Helical" evidence="5">
    <location>
        <begin position="176"/>
        <end position="199"/>
    </location>
</feature>
<evidence type="ECO:0000259" key="6">
    <source>
        <dbReference type="PROSITE" id="PS50850"/>
    </source>
</evidence>
<dbReference type="PATRIC" id="fig|426355.14.peg.3326"/>
<dbReference type="GeneID" id="6139305"/>
<accession>B1M7T4</accession>